<dbReference type="AlphaFoldDB" id="A0A842I275"/>
<proteinExistence type="predicted"/>
<reference evidence="2 3" key="1">
    <citation type="journal article" date="2017" name="Int. J. Syst. Evol. Microbiol.">
        <title>Gemmobacter straminiformis sp. nov., isolated from an artificial fountain.</title>
        <authorList>
            <person name="Kang J.Y."/>
            <person name="Kim M.J."/>
            <person name="Chun J."/>
            <person name="Son K.P."/>
            <person name="Jahng K.Y."/>
        </authorList>
    </citation>
    <scope>NUCLEOTIDE SEQUENCE [LARGE SCALE GENOMIC DNA]</scope>
    <source>
        <strain evidence="2 3">CAM-8</strain>
    </source>
</reference>
<organism evidence="2 3">
    <name type="scientific">Paragemmobacter straminiformis</name>
    <dbReference type="NCBI Taxonomy" id="2045119"/>
    <lineage>
        <taxon>Bacteria</taxon>
        <taxon>Pseudomonadati</taxon>
        <taxon>Pseudomonadota</taxon>
        <taxon>Alphaproteobacteria</taxon>
        <taxon>Rhodobacterales</taxon>
        <taxon>Paracoccaceae</taxon>
        <taxon>Paragemmobacter</taxon>
    </lineage>
</organism>
<evidence type="ECO:0000259" key="1">
    <source>
        <dbReference type="Pfam" id="PF06048"/>
    </source>
</evidence>
<keyword evidence="3" id="KW-1185">Reference proteome</keyword>
<evidence type="ECO:0000313" key="3">
    <source>
        <dbReference type="Proteomes" id="UP000555411"/>
    </source>
</evidence>
<dbReference type="EMBL" id="JACLQD010000001">
    <property type="protein sequence ID" value="MBC2834090.1"/>
    <property type="molecule type" value="Genomic_DNA"/>
</dbReference>
<accession>A0A842I275</accession>
<dbReference type="Proteomes" id="UP000555411">
    <property type="component" value="Unassembled WGS sequence"/>
</dbReference>
<dbReference type="Pfam" id="PF06048">
    <property type="entry name" value="DUF927"/>
    <property type="match status" value="1"/>
</dbReference>
<comment type="caution">
    <text evidence="2">The sequence shown here is derived from an EMBL/GenBank/DDBJ whole genome shotgun (WGS) entry which is preliminary data.</text>
</comment>
<dbReference type="InterPro" id="IPR009270">
    <property type="entry name" value="DUF927"/>
</dbReference>
<gene>
    <name evidence="2" type="ORF">H7F16_01130</name>
</gene>
<feature type="domain" description="DUF927" evidence="1">
    <location>
        <begin position="26"/>
        <end position="297"/>
    </location>
</feature>
<evidence type="ECO:0000313" key="2">
    <source>
        <dbReference type="EMBL" id="MBC2834090.1"/>
    </source>
</evidence>
<protein>
    <submittedName>
        <fullName evidence="2">DUF927 domain-containing protein</fullName>
    </submittedName>
</protein>
<name>A0A842I275_9RHOB</name>
<sequence length="574" mass="61745">MSASSNSTAIVPVWPAAESLGLPVGFEMTSAGVEYIGSNGSKVWLCSKLIVTSTFRDLLGNGWGRLVEVTDRDGMIHYLPLTDADLTSKWTAMLRRLIDAGLRTQTDPSSKKALQRLLLKWQPARCQTSTSSVGWVGQDGKAFVFGTGKVVGNLDVLPMNLTTSPSSSAHVEQGTLDEWRAEVGALCKGNDILILAVSTALAGVLLDFLDLDLGGGLHLKGASSQGKSTALRVATSVWGSPDATCSWRATSNGLEVLAASLNGTFLPLDELGEVDGRHLNDVLYCLANGVGKTRMTASQDMGATKRWRVSVLSTGEISIATKLAEGGKRQMAGQMVRLLDVTADGQRFGAFDELHGAPDAAAFADRLKRATRVQHGTAAVAFVRELIARSNKRDEIRSLVQRLSESFRSNVEAGISGVVGRAADRFAVIAIAGELATTHGITGWNCGEATLAAKQAFIAWHETRTDSMIDAMEPLLSKISEFCLNGSNAVVRFGSEPDEGVMPAAWEDDRLIYLPTETWHMLFPDAAGRAAAMVLREGGILLPGEGENLMRKASDPRRGRQRYYTIIKQRIKLR</sequence>